<gene>
    <name evidence="1" type="ORF">K1T71_011260</name>
</gene>
<accession>A0ACC1CNB4</accession>
<organism evidence="1 2">
    <name type="scientific">Dendrolimus kikuchii</name>
    <dbReference type="NCBI Taxonomy" id="765133"/>
    <lineage>
        <taxon>Eukaryota</taxon>
        <taxon>Metazoa</taxon>
        <taxon>Ecdysozoa</taxon>
        <taxon>Arthropoda</taxon>
        <taxon>Hexapoda</taxon>
        <taxon>Insecta</taxon>
        <taxon>Pterygota</taxon>
        <taxon>Neoptera</taxon>
        <taxon>Endopterygota</taxon>
        <taxon>Lepidoptera</taxon>
        <taxon>Glossata</taxon>
        <taxon>Ditrysia</taxon>
        <taxon>Bombycoidea</taxon>
        <taxon>Lasiocampidae</taxon>
        <taxon>Dendrolimus</taxon>
    </lineage>
</organism>
<proteinExistence type="predicted"/>
<evidence type="ECO:0000313" key="2">
    <source>
        <dbReference type="Proteomes" id="UP000824533"/>
    </source>
</evidence>
<sequence length="226" mass="25335">MPKSKSCWAVLYINLLGVFRLRLCLYNIRKMMKFCLISVLAFAVSTTAMPKSWSCVSYPFPFYTKSEWGGREATGVTRLTTPVPFVVIHHTYIPGICLTVDRCMRDMRAMQDHHQLTNKWQDIGYSFAVGGEGSVFEGRGWQAVGAHAVGYNTNSIGIVLIGDFVSNLPPARQLETVKQLIQVGVDLGYIRSDYRLIGHRQATATECPGQALFTEISTWDHFDSTV</sequence>
<dbReference type="Proteomes" id="UP000824533">
    <property type="component" value="Linkage Group LG20"/>
</dbReference>
<keyword evidence="2" id="KW-1185">Reference proteome</keyword>
<name>A0ACC1CNB4_9NEOP</name>
<protein>
    <submittedName>
        <fullName evidence="1">Uncharacterized protein</fullName>
    </submittedName>
</protein>
<reference evidence="1 2" key="1">
    <citation type="journal article" date="2021" name="Front. Genet.">
        <title>Chromosome-Level Genome Assembly Reveals Significant Gene Expansion in the Toll and IMD Signaling Pathways of Dendrolimus kikuchii.</title>
        <authorList>
            <person name="Zhou J."/>
            <person name="Wu P."/>
            <person name="Xiong Z."/>
            <person name="Liu N."/>
            <person name="Zhao N."/>
            <person name="Ji M."/>
            <person name="Qiu Y."/>
            <person name="Yang B."/>
        </authorList>
    </citation>
    <scope>NUCLEOTIDE SEQUENCE [LARGE SCALE GENOMIC DNA]</scope>
    <source>
        <strain evidence="1">Ann1</strain>
    </source>
</reference>
<evidence type="ECO:0000313" key="1">
    <source>
        <dbReference type="EMBL" id="KAJ0173084.1"/>
    </source>
</evidence>
<dbReference type="EMBL" id="CM034406">
    <property type="protein sequence ID" value="KAJ0173084.1"/>
    <property type="molecule type" value="Genomic_DNA"/>
</dbReference>
<comment type="caution">
    <text evidence="1">The sequence shown here is derived from an EMBL/GenBank/DDBJ whole genome shotgun (WGS) entry which is preliminary data.</text>
</comment>